<accession>A0ABZ1IH22</accession>
<organism evidence="2 3">
    <name type="scientific">Amycolatopsis rhabdoformis</name>
    <dbReference type="NCBI Taxonomy" id="1448059"/>
    <lineage>
        <taxon>Bacteria</taxon>
        <taxon>Bacillati</taxon>
        <taxon>Actinomycetota</taxon>
        <taxon>Actinomycetes</taxon>
        <taxon>Pseudonocardiales</taxon>
        <taxon>Pseudonocardiaceae</taxon>
        <taxon>Amycolatopsis</taxon>
    </lineage>
</organism>
<name>A0ABZ1IH22_9PSEU</name>
<proteinExistence type="predicted"/>
<gene>
    <name evidence="2" type="ORF">VSH64_16900</name>
</gene>
<evidence type="ECO:0000313" key="3">
    <source>
        <dbReference type="Proteomes" id="UP001330812"/>
    </source>
</evidence>
<dbReference type="Pfam" id="PF01547">
    <property type="entry name" value="SBP_bac_1"/>
    <property type="match status" value="1"/>
</dbReference>
<dbReference type="InterPro" id="IPR050490">
    <property type="entry name" value="Bact_solute-bd_prot1"/>
</dbReference>
<dbReference type="Gene3D" id="3.40.190.10">
    <property type="entry name" value="Periplasmic binding protein-like II"/>
    <property type="match status" value="2"/>
</dbReference>
<keyword evidence="3" id="KW-1185">Reference proteome</keyword>
<dbReference type="InterPro" id="IPR006059">
    <property type="entry name" value="SBP"/>
</dbReference>
<dbReference type="Proteomes" id="UP001330812">
    <property type="component" value="Chromosome"/>
</dbReference>
<protein>
    <submittedName>
        <fullName evidence="2">Extracellular solute-binding protein</fullName>
    </submittedName>
</protein>
<feature type="signal peptide" evidence="1">
    <location>
        <begin position="1"/>
        <end position="24"/>
    </location>
</feature>
<reference evidence="2 3" key="1">
    <citation type="journal article" date="2015" name="Int. J. Syst. Evol. Microbiol.">
        <title>Amycolatopsis rhabdoformis sp. nov., an actinomycete isolated from a tropical forest soil.</title>
        <authorList>
            <person name="Souza W.R."/>
            <person name="Silva R.E."/>
            <person name="Goodfellow M."/>
            <person name="Busarakam K."/>
            <person name="Figueiro F.S."/>
            <person name="Ferreira D."/>
            <person name="Rodrigues-Filho E."/>
            <person name="Moraes L.A.B."/>
            <person name="Zucchi T.D."/>
        </authorList>
    </citation>
    <scope>NUCLEOTIDE SEQUENCE [LARGE SCALE GENOMIC DNA]</scope>
    <source>
        <strain evidence="2 3">NCIMB 14900</strain>
    </source>
</reference>
<dbReference type="PANTHER" id="PTHR43649:SF14">
    <property type="entry name" value="BLR3389 PROTEIN"/>
    <property type="match status" value="1"/>
</dbReference>
<feature type="chain" id="PRO_5047510859" evidence="1">
    <location>
        <begin position="25"/>
        <end position="430"/>
    </location>
</feature>
<dbReference type="RefSeq" id="WP_326836565.1">
    <property type="nucleotide sequence ID" value="NZ_CP142149.1"/>
</dbReference>
<dbReference type="SUPFAM" id="SSF53850">
    <property type="entry name" value="Periplasmic binding protein-like II"/>
    <property type="match status" value="1"/>
</dbReference>
<dbReference type="EMBL" id="CP142149">
    <property type="protein sequence ID" value="WSE33766.1"/>
    <property type="molecule type" value="Genomic_DNA"/>
</dbReference>
<keyword evidence="1" id="KW-0732">Signal</keyword>
<dbReference type="PANTHER" id="PTHR43649">
    <property type="entry name" value="ARABINOSE-BINDING PROTEIN-RELATED"/>
    <property type="match status" value="1"/>
</dbReference>
<evidence type="ECO:0000256" key="1">
    <source>
        <dbReference type="SAM" id="SignalP"/>
    </source>
</evidence>
<dbReference type="PROSITE" id="PS51257">
    <property type="entry name" value="PROKAR_LIPOPROTEIN"/>
    <property type="match status" value="1"/>
</dbReference>
<evidence type="ECO:0000313" key="2">
    <source>
        <dbReference type="EMBL" id="WSE33766.1"/>
    </source>
</evidence>
<sequence>MRPSRRFPLAALVAAAALVLSACGGGGDEQPAAASGPVTLTWWHNGTAEPVRSLWQQVADDYHKAHPDVSFTVQPIQNEEFPTKVPLALQSSTPPDLYQQWGGGDEASQVESGRVADLTSSVQNWIAGVGSTAQGWQVGGKQYGVPYVQHIVGFWYRKDLFAQAGIAAPPTTMADFSTAVGKLKAAGIAPIALGGKDRWPDAFYYDYFAVRECSTQVLKDEITAVKLQNPCWVKAGQDLQGFLATQPFQTGFNGTPAQQGAGSSAGLVANGKAAMELQGDWDPSTMSALTDDKQLDSKLGWFPFPSVPGGAGDPAVLLGGGDGFSCTTRAAAACAGFLQYLTSTPVQQKIAEAGSGLPVNAAAVASLKDESLKAVAEQARKASYVQMYFDRAFPTAVGQALNDAVANLFAGQGNPEAVVQAVNQAATGNK</sequence>